<dbReference type="Proteomes" id="UP001501706">
    <property type="component" value="Unassembled WGS sequence"/>
</dbReference>
<sequence>MAAPVVVLINERDITMRTIALVSEHASPLAPPGSVDSGGQNIYVAHLARELAAQGNRVDVFTRQDDPSLPRTLAWQPGVRVIHVPAGPARPIPKEALLPYMGHFSEFLLHYFRNNWPIYDVVHANFFMSGLAALPVTREFGVPLVMTFHALDRVRRKHQGSADQFPAERYAIELELVRRAEKLIAECPQDLEDLVEHYAADPAKIDIIPCGFDATELAPMDRTAARMALGWEPGRFTLLQLGRMVPRKGVDNVIRALAILRRRHGVDAVLRVVGGDAVRPDDLATPELGRLRGIADEEGVSEAVHFCGRCDRDRLSMFYGACDVFVTTPWYEPFGITPVEAMACARPVVGAAVGGIRSTVIDGKTGYLVPPRDPEALAERLAFLARHEQTARRLGRNGLRRAQKMFTWTFVARDMLRAYAGLTQAPTASRRMRREPMAEPALAAK</sequence>
<evidence type="ECO:0000259" key="2">
    <source>
        <dbReference type="Pfam" id="PF13439"/>
    </source>
</evidence>
<dbReference type="Pfam" id="PF13439">
    <property type="entry name" value="Glyco_transf_4"/>
    <property type="match status" value="1"/>
</dbReference>
<dbReference type="InterPro" id="IPR050194">
    <property type="entry name" value="Glycosyltransferase_grp1"/>
</dbReference>
<dbReference type="Pfam" id="PF00534">
    <property type="entry name" value="Glycos_transf_1"/>
    <property type="match status" value="1"/>
</dbReference>
<evidence type="ECO:0000313" key="3">
    <source>
        <dbReference type="EMBL" id="GAA0511043.1"/>
    </source>
</evidence>
<reference evidence="3 4" key="1">
    <citation type="journal article" date="2019" name="Int. J. Syst. Evol. Microbiol.">
        <title>The Global Catalogue of Microorganisms (GCM) 10K type strain sequencing project: providing services to taxonomists for standard genome sequencing and annotation.</title>
        <authorList>
            <consortium name="The Broad Institute Genomics Platform"/>
            <consortium name="The Broad Institute Genome Sequencing Center for Infectious Disease"/>
            <person name="Wu L."/>
            <person name="Ma J."/>
        </authorList>
    </citation>
    <scope>NUCLEOTIDE SEQUENCE [LARGE SCALE GENOMIC DNA]</scope>
    <source>
        <strain evidence="3 4">JCM 14330</strain>
    </source>
</reference>
<name>A0ABN1C3T7_9BURK</name>
<gene>
    <name evidence="3" type="ORF">GCM10009097_30380</name>
</gene>
<keyword evidence="4" id="KW-1185">Reference proteome</keyword>
<dbReference type="InterPro" id="IPR001296">
    <property type="entry name" value="Glyco_trans_1"/>
</dbReference>
<organism evidence="3 4">
    <name type="scientific">Pigmentiphaga daeguensis</name>
    <dbReference type="NCBI Taxonomy" id="414049"/>
    <lineage>
        <taxon>Bacteria</taxon>
        <taxon>Pseudomonadati</taxon>
        <taxon>Pseudomonadota</taxon>
        <taxon>Betaproteobacteria</taxon>
        <taxon>Burkholderiales</taxon>
        <taxon>Alcaligenaceae</taxon>
        <taxon>Pigmentiphaga</taxon>
    </lineage>
</organism>
<dbReference type="EMBL" id="BAAAEN010000011">
    <property type="protein sequence ID" value="GAA0511043.1"/>
    <property type="molecule type" value="Genomic_DNA"/>
</dbReference>
<dbReference type="Gene3D" id="3.40.50.2000">
    <property type="entry name" value="Glycogen Phosphorylase B"/>
    <property type="match status" value="2"/>
</dbReference>
<comment type="caution">
    <text evidence="3">The sequence shown here is derived from an EMBL/GenBank/DDBJ whole genome shotgun (WGS) entry which is preliminary data.</text>
</comment>
<dbReference type="PANTHER" id="PTHR45947:SF3">
    <property type="entry name" value="SULFOQUINOVOSYL TRANSFERASE SQD2"/>
    <property type="match status" value="1"/>
</dbReference>
<evidence type="ECO:0000259" key="1">
    <source>
        <dbReference type="Pfam" id="PF00534"/>
    </source>
</evidence>
<accession>A0ABN1C3T7</accession>
<dbReference type="SUPFAM" id="SSF53756">
    <property type="entry name" value="UDP-Glycosyltransferase/glycogen phosphorylase"/>
    <property type="match status" value="1"/>
</dbReference>
<feature type="domain" description="Glycosyl transferase family 1" evidence="1">
    <location>
        <begin position="222"/>
        <end position="398"/>
    </location>
</feature>
<proteinExistence type="predicted"/>
<dbReference type="PANTHER" id="PTHR45947">
    <property type="entry name" value="SULFOQUINOVOSYL TRANSFERASE SQD2"/>
    <property type="match status" value="1"/>
</dbReference>
<evidence type="ECO:0000313" key="4">
    <source>
        <dbReference type="Proteomes" id="UP001501706"/>
    </source>
</evidence>
<protein>
    <submittedName>
        <fullName evidence="3">Glycosyltransferase family 1 protein</fullName>
    </submittedName>
</protein>
<dbReference type="InterPro" id="IPR028098">
    <property type="entry name" value="Glyco_trans_4-like_N"/>
</dbReference>
<feature type="domain" description="Glycosyltransferase subfamily 4-like N-terminal" evidence="2">
    <location>
        <begin position="38"/>
        <end position="214"/>
    </location>
</feature>